<dbReference type="Proteomes" id="UP001146469">
    <property type="component" value="Unassembled WGS sequence"/>
</dbReference>
<keyword evidence="3" id="KW-1185">Reference proteome</keyword>
<sequence length="175" mass="18390">MTDTPNPAPSDDVAQLIASLNDAPVFVAEDFPTEVESGSAGLSKSLNDVVEATERGESASKIGTLKIGYINQDGERHNSLRDVAQKVLDGTDADTVILKSPSQATAVSENLSRYAIESNYKVLSGANSHPEVTQEFLNQAAGYETPTGLANVGVFLAVAVAAVIASLSKPWTKQK</sequence>
<dbReference type="AlphaFoldDB" id="A0A9X3LK20"/>
<proteinExistence type="predicted"/>
<dbReference type="RefSeq" id="WP_035003927.1">
    <property type="nucleotide sequence ID" value="NZ_JAKMUT010000002.1"/>
</dbReference>
<feature type="transmembrane region" description="Helical" evidence="1">
    <location>
        <begin position="148"/>
        <end position="167"/>
    </location>
</feature>
<dbReference type="InterPro" id="IPR046498">
    <property type="entry name" value="Rv1476-like"/>
</dbReference>
<organism evidence="2 3">
    <name type="scientific">Corynebacterium evansiae</name>
    <dbReference type="NCBI Taxonomy" id="2913499"/>
    <lineage>
        <taxon>Bacteria</taxon>
        <taxon>Bacillati</taxon>
        <taxon>Actinomycetota</taxon>
        <taxon>Actinomycetes</taxon>
        <taxon>Mycobacteriales</taxon>
        <taxon>Corynebacteriaceae</taxon>
        <taxon>Corynebacterium</taxon>
    </lineage>
</organism>
<keyword evidence="1" id="KW-0472">Membrane</keyword>
<keyword evidence="1" id="KW-1133">Transmembrane helix</keyword>
<evidence type="ECO:0000313" key="2">
    <source>
        <dbReference type="EMBL" id="MCZ9289051.1"/>
    </source>
</evidence>
<evidence type="ECO:0000256" key="1">
    <source>
        <dbReference type="SAM" id="Phobius"/>
    </source>
</evidence>
<dbReference type="Pfam" id="PF20381">
    <property type="entry name" value="Rv1476"/>
    <property type="match status" value="1"/>
</dbReference>
<evidence type="ECO:0000313" key="3">
    <source>
        <dbReference type="Proteomes" id="UP001146469"/>
    </source>
</evidence>
<reference evidence="2" key="1">
    <citation type="submission" date="2022-02" db="EMBL/GenBank/DDBJ databases">
        <title>Corynebacterium sp. from urogenital microbiome.</title>
        <authorList>
            <person name="Cappelli E.A."/>
            <person name="Ribeiro T.G."/>
            <person name="Peixe L."/>
        </authorList>
    </citation>
    <scope>NUCLEOTIDE SEQUENCE</scope>
    <source>
        <strain evidence="2">C8Ua_174</strain>
    </source>
</reference>
<protein>
    <submittedName>
        <fullName evidence="2">Uncharacterized protein</fullName>
    </submittedName>
</protein>
<dbReference type="EMBL" id="JAKMUT010000002">
    <property type="protein sequence ID" value="MCZ9289051.1"/>
    <property type="molecule type" value="Genomic_DNA"/>
</dbReference>
<keyword evidence="1" id="KW-0812">Transmembrane</keyword>
<comment type="caution">
    <text evidence="2">The sequence shown here is derived from an EMBL/GenBank/DDBJ whole genome shotgun (WGS) entry which is preliminary data.</text>
</comment>
<accession>A0A9X3LK20</accession>
<name>A0A9X3LK20_9CORY</name>
<gene>
    <name evidence="2" type="ORF">L8V00_02340</name>
</gene>